<dbReference type="Gene3D" id="2.60.200.30">
    <property type="entry name" value="Probable inorganic polyphosphate/atp-NAD kinase, domain 2"/>
    <property type="match status" value="1"/>
</dbReference>
<dbReference type="Proteomes" id="UP000185944">
    <property type="component" value="Unassembled WGS sequence"/>
</dbReference>
<accession>A0A177EAN3</accession>
<gene>
    <name evidence="1" type="ORF">NEDG_00935</name>
</gene>
<sequence>MRPKCLVVAKSQETIAAQDAIIASIKKHADVDVITTTEMIKNQGKYTQEKWYAALVTLGGDGAVLKAVSIYTPKLGGSYLAAYIDKLGDEHTEMHSYSETGKKREFYAIGGCGTYVPLVFAFDQGYRGRLCNIRRNSFPLALSSLIDYLKSSAADRIVMPQVLKRHRFAVNGCIYAMNEIYIFAKEKGFLDNFEVKIDDQYVHKNLRCDGVIICTDAGSSGYNASALGPVVFSGLECMVITTVCPADRRVSPIVLGNRQKIRIRSMNPNQKLAAIIDGCLRVEDFIFAIEDDGAGSVMFADFSEAPRYQDFVSSIQEK</sequence>
<dbReference type="GO" id="GO:0019674">
    <property type="term" value="P:NAD+ metabolic process"/>
    <property type="evidence" value="ECO:0007669"/>
    <property type="project" value="InterPro"/>
</dbReference>
<dbReference type="PANTHER" id="PTHR20275">
    <property type="entry name" value="NAD KINASE"/>
    <property type="match status" value="1"/>
</dbReference>
<dbReference type="InterPro" id="IPR017437">
    <property type="entry name" value="ATP-NAD_kinase_PpnK-typ_C"/>
</dbReference>
<dbReference type="STRING" id="1805483.A0A177EAN3"/>
<dbReference type="GO" id="GO:0003951">
    <property type="term" value="F:NAD+ kinase activity"/>
    <property type="evidence" value="ECO:0007669"/>
    <property type="project" value="InterPro"/>
</dbReference>
<evidence type="ECO:0000313" key="1">
    <source>
        <dbReference type="EMBL" id="OAG28796.1"/>
    </source>
</evidence>
<dbReference type="VEuPathDB" id="MicrosporidiaDB:NEDG_00935"/>
<dbReference type="Gene3D" id="3.40.50.10330">
    <property type="entry name" value="Probable inorganic polyphosphate/atp-NAD kinase, domain 1"/>
    <property type="match status" value="1"/>
</dbReference>
<dbReference type="PANTHER" id="PTHR20275:SF0">
    <property type="entry name" value="NAD KINASE"/>
    <property type="match status" value="1"/>
</dbReference>
<dbReference type="SUPFAM" id="SSF111331">
    <property type="entry name" value="NAD kinase/diacylglycerol kinase-like"/>
    <property type="match status" value="1"/>
</dbReference>
<evidence type="ECO:0000313" key="2">
    <source>
        <dbReference type="Proteomes" id="UP000185944"/>
    </source>
</evidence>
<dbReference type="Pfam" id="PF20143">
    <property type="entry name" value="NAD_kinase_C"/>
    <property type="match status" value="1"/>
</dbReference>
<reference evidence="1 2" key="1">
    <citation type="submission" date="2016-02" db="EMBL/GenBank/DDBJ databases">
        <title>Discovery of a natural microsporidian pathogen with a broad tissue tropism in Caenorhabditis elegans.</title>
        <authorList>
            <person name="Luallen R.J."/>
            <person name="Reinke A.W."/>
            <person name="Tong L."/>
            <person name="Botts M.R."/>
            <person name="Felix M.-A."/>
            <person name="Troemel E.R."/>
        </authorList>
    </citation>
    <scope>NUCLEOTIDE SEQUENCE [LARGE SCALE GENOMIC DNA]</scope>
    <source>
        <strain evidence="1 2">JUm2807</strain>
    </source>
</reference>
<dbReference type="RefSeq" id="XP_067543541.1">
    <property type="nucleotide sequence ID" value="XM_067688353.1"/>
</dbReference>
<proteinExistence type="predicted"/>
<comment type="caution">
    <text evidence="1">The sequence shown here is derived from an EMBL/GenBank/DDBJ whole genome shotgun (WGS) entry which is preliminary data.</text>
</comment>
<dbReference type="InterPro" id="IPR017438">
    <property type="entry name" value="ATP-NAD_kinase_N"/>
</dbReference>
<keyword evidence="2" id="KW-1185">Reference proteome</keyword>
<dbReference type="EMBL" id="LTDL01000042">
    <property type="protein sequence ID" value="OAG28796.1"/>
    <property type="molecule type" value="Genomic_DNA"/>
</dbReference>
<name>A0A177EAN3_9MICR</name>
<dbReference type="OrthoDB" id="24581at2759"/>
<dbReference type="InterPro" id="IPR016064">
    <property type="entry name" value="NAD/diacylglycerol_kinase_sf"/>
</dbReference>
<keyword evidence="1" id="KW-0418">Kinase</keyword>
<dbReference type="GO" id="GO:0006741">
    <property type="term" value="P:NADP+ biosynthetic process"/>
    <property type="evidence" value="ECO:0007669"/>
    <property type="project" value="TreeGrafter"/>
</dbReference>
<keyword evidence="1" id="KW-0808">Transferase</keyword>
<organism evidence="1 2">
    <name type="scientific">Nematocida displodere</name>
    <dbReference type="NCBI Taxonomy" id="1805483"/>
    <lineage>
        <taxon>Eukaryota</taxon>
        <taxon>Fungi</taxon>
        <taxon>Fungi incertae sedis</taxon>
        <taxon>Microsporidia</taxon>
        <taxon>Nematocida</taxon>
    </lineage>
</organism>
<dbReference type="GeneID" id="93647285"/>
<protein>
    <submittedName>
        <fullName evidence="1">NAD+ kinase</fullName>
    </submittedName>
</protein>
<dbReference type="AlphaFoldDB" id="A0A177EAN3"/>